<dbReference type="InterPro" id="IPR043128">
    <property type="entry name" value="Rev_trsase/Diguanyl_cyclase"/>
</dbReference>
<dbReference type="RefSeq" id="WP_084661029.1">
    <property type="nucleotide sequence ID" value="NZ_FWWY01000001.1"/>
</dbReference>
<dbReference type="PANTHER" id="PTHR46663:SF4">
    <property type="entry name" value="DIGUANYLATE CYCLASE DGCT-RELATED"/>
    <property type="match status" value="1"/>
</dbReference>
<evidence type="ECO:0000313" key="2">
    <source>
        <dbReference type="EMBL" id="SMC03756.1"/>
    </source>
</evidence>
<dbReference type="STRING" id="28034.BFX07_09870"/>
<keyword evidence="3" id="KW-1185">Reference proteome</keyword>
<dbReference type="PANTHER" id="PTHR46663">
    <property type="entry name" value="DIGUANYLATE CYCLASE DGCT-RELATED"/>
    <property type="match status" value="1"/>
</dbReference>
<dbReference type="InterPro" id="IPR003018">
    <property type="entry name" value="GAF"/>
</dbReference>
<gene>
    <name evidence="2" type="ORF">SAMN00768000_1258</name>
</gene>
<dbReference type="EMBL" id="FWWY01000001">
    <property type="protein sequence ID" value="SMC03756.1"/>
    <property type="molecule type" value="Genomic_DNA"/>
</dbReference>
<dbReference type="SUPFAM" id="SSF55073">
    <property type="entry name" value="Nucleotide cyclase"/>
    <property type="match status" value="1"/>
</dbReference>
<feature type="domain" description="GGDEF" evidence="1">
    <location>
        <begin position="174"/>
        <end position="310"/>
    </location>
</feature>
<protein>
    <submittedName>
        <fullName evidence="2">Diguanylate cyclase (GGDEF) domain-containing protein</fullName>
    </submittedName>
</protein>
<dbReference type="Pfam" id="PF01590">
    <property type="entry name" value="GAF"/>
    <property type="match status" value="1"/>
</dbReference>
<dbReference type="NCBIfam" id="TIGR00254">
    <property type="entry name" value="GGDEF"/>
    <property type="match status" value="1"/>
</dbReference>
<dbReference type="InterPro" id="IPR029016">
    <property type="entry name" value="GAF-like_dom_sf"/>
</dbReference>
<dbReference type="OrthoDB" id="9805474at2"/>
<dbReference type="SMART" id="SM00065">
    <property type="entry name" value="GAF"/>
    <property type="match status" value="1"/>
</dbReference>
<organism evidence="2 3">
    <name type="scientific">Sulfobacillus thermosulfidooxidans (strain DSM 9293 / VKM B-1269 / AT-1)</name>
    <dbReference type="NCBI Taxonomy" id="929705"/>
    <lineage>
        <taxon>Bacteria</taxon>
        <taxon>Bacillati</taxon>
        <taxon>Bacillota</taxon>
        <taxon>Clostridia</taxon>
        <taxon>Eubacteriales</taxon>
        <taxon>Clostridiales Family XVII. Incertae Sedis</taxon>
        <taxon>Sulfobacillus</taxon>
    </lineage>
</organism>
<sequence>MTATWEKTQQALRQVLMELHDLVPTRDVFIVLAPSSPFTMLSTHIAKEKTKDDRYPRLMAQIYCQEVQRTGQTLMISDTREHALFSAAQDSSVLAYLGSPIMSPDGTIFGTVCAVHDAPYVFSDQQYRTIVMVAHLLGVLLGIEQSALMDSLTGVYHRVFYDQYLHFDAIELGSTWGIVFIDGDNMKQINDEWGHRIGDLTICELARRISITVPEPRYIIRLGGDEFVVVLPHLDSKDIYQYLWSIAERIALVTSQPMIFDSATIQGSTSIGIAWAPVHGTNVSQVMHQADLAVLDAKAAGKARIVVAPIDPSKE</sequence>
<dbReference type="Gene3D" id="3.30.450.40">
    <property type="match status" value="1"/>
</dbReference>
<proteinExistence type="predicted"/>
<dbReference type="Gene3D" id="3.30.70.270">
    <property type="match status" value="1"/>
</dbReference>
<dbReference type="InterPro" id="IPR000160">
    <property type="entry name" value="GGDEF_dom"/>
</dbReference>
<evidence type="ECO:0000259" key="1">
    <source>
        <dbReference type="PROSITE" id="PS50887"/>
    </source>
</evidence>
<dbReference type="AlphaFoldDB" id="A0A1W1WBU1"/>
<dbReference type="Proteomes" id="UP000192660">
    <property type="component" value="Unassembled WGS sequence"/>
</dbReference>
<dbReference type="CDD" id="cd01949">
    <property type="entry name" value="GGDEF"/>
    <property type="match status" value="1"/>
</dbReference>
<reference evidence="3" key="1">
    <citation type="submission" date="2017-04" db="EMBL/GenBank/DDBJ databases">
        <authorList>
            <person name="Varghese N."/>
            <person name="Submissions S."/>
        </authorList>
    </citation>
    <scope>NUCLEOTIDE SEQUENCE [LARGE SCALE GENOMIC DNA]</scope>
    <source>
        <strain evidence="3">DSM 9293</strain>
    </source>
</reference>
<dbReference type="SUPFAM" id="SSF55781">
    <property type="entry name" value="GAF domain-like"/>
    <property type="match status" value="1"/>
</dbReference>
<dbReference type="PROSITE" id="PS50887">
    <property type="entry name" value="GGDEF"/>
    <property type="match status" value="1"/>
</dbReference>
<dbReference type="InterPro" id="IPR029787">
    <property type="entry name" value="Nucleotide_cyclase"/>
</dbReference>
<dbReference type="Pfam" id="PF00990">
    <property type="entry name" value="GGDEF"/>
    <property type="match status" value="1"/>
</dbReference>
<name>A0A1W1WBU1_SULTA</name>
<accession>A0A1W1WBU1</accession>
<evidence type="ECO:0000313" key="3">
    <source>
        <dbReference type="Proteomes" id="UP000192660"/>
    </source>
</evidence>
<dbReference type="SMART" id="SM00267">
    <property type="entry name" value="GGDEF"/>
    <property type="match status" value="1"/>
</dbReference>
<dbReference type="InterPro" id="IPR052163">
    <property type="entry name" value="DGC-Regulatory_Protein"/>
</dbReference>